<feature type="region of interest" description="Disordered" evidence="2">
    <location>
        <begin position="264"/>
        <end position="327"/>
    </location>
</feature>
<feature type="domain" description="RING-type" evidence="3">
    <location>
        <begin position="86"/>
        <end position="141"/>
    </location>
</feature>
<dbReference type="Pfam" id="PF13639">
    <property type="entry name" value="zf-RING_2"/>
    <property type="match status" value="1"/>
</dbReference>
<reference evidence="4 5" key="1">
    <citation type="submission" date="2023-01" db="EMBL/GenBank/DDBJ databases">
        <title>Analysis of 21 Apiospora genomes using comparative genomics revels a genus with tremendous synthesis potential of carbohydrate active enzymes and secondary metabolites.</title>
        <authorList>
            <person name="Sorensen T."/>
        </authorList>
    </citation>
    <scope>NUCLEOTIDE SEQUENCE [LARGE SCALE GENOMIC DNA]</scope>
    <source>
        <strain evidence="4 5">CBS 24483</strain>
    </source>
</reference>
<protein>
    <recommendedName>
        <fullName evidence="3">RING-type domain-containing protein</fullName>
    </recommendedName>
</protein>
<evidence type="ECO:0000259" key="3">
    <source>
        <dbReference type="PROSITE" id="PS50089"/>
    </source>
</evidence>
<keyword evidence="1" id="KW-0862">Zinc</keyword>
<evidence type="ECO:0000256" key="2">
    <source>
        <dbReference type="SAM" id="MobiDB-lite"/>
    </source>
</evidence>
<organism evidence="4 5">
    <name type="scientific">Apiospora aurea</name>
    <dbReference type="NCBI Taxonomy" id="335848"/>
    <lineage>
        <taxon>Eukaryota</taxon>
        <taxon>Fungi</taxon>
        <taxon>Dikarya</taxon>
        <taxon>Ascomycota</taxon>
        <taxon>Pezizomycotina</taxon>
        <taxon>Sordariomycetes</taxon>
        <taxon>Xylariomycetidae</taxon>
        <taxon>Amphisphaeriales</taxon>
        <taxon>Apiosporaceae</taxon>
        <taxon>Apiospora</taxon>
    </lineage>
</organism>
<evidence type="ECO:0000313" key="4">
    <source>
        <dbReference type="EMBL" id="KAK7967856.1"/>
    </source>
</evidence>
<gene>
    <name evidence="4" type="ORF">PG986_002133</name>
</gene>
<dbReference type="InterPro" id="IPR001841">
    <property type="entry name" value="Znf_RING"/>
</dbReference>
<dbReference type="SMART" id="SM00184">
    <property type="entry name" value="RING"/>
    <property type="match status" value="1"/>
</dbReference>
<name>A0ABR1QYS1_9PEZI</name>
<evidence type="ECO:0000313" key="5">
    <source>
        <dbReference type="Proteomes" id="UP001391051"/>
    </source>
</evidence>
<accession>A0ABR1QYS1</accession>
<feature type="region of interest" description="Disordered" evidence="2">
    <location>
        <begin position="24"/>
        <end position="59"/>
    </location>
</feature>
<sequence>MSRLDRVRALAFKKPIQLIKKVLPKSRRHAQSQDEGALETSSIEYAAPDSHHTTHRSKGDIISFKSAKSRASMTKTKPAPPPPEECPICQDPVGIPNPEGITEAWTSLKCGHKFGTVCIQTWLQDSIDRDPNGTPSCPVCRAAAKHPGCGHAICPPSLDAQIWTQYQMRLQLAQHQERERQLLSGRRPRNRLQRRSGQPRAPSPPRRTAETVGECGLCKLNEARLKRVAEARTVVHKEGQASPGATAGGATRRVKSYLPAQIRSMRSPGSSNSGAETTVSPSAMSREERQSRVRSVICNMQELARPSRSATPAPETAFPLLTRRDSV</sequence>
<dbReference type="InterPro" id="IPR013083">
    <property type="entry name" value="Znf_RING/FYVE/PHD"/>
</dbReference>
<keyword evidence="1" id="KW-0863">Zinc-finger</keyword>
<proteinExistence type="predicted"/>
<keyword evidence="5" id="KW-1185">Reference proteome</keyword>
<dbReference type="Proteomes" id="UP001391051">
    <property type="component" value="Unassembled WGS sequence"/>
</dbReference>
<feature type="region of interest" description="Disordered" evidence="2">
    <location>
        <begin position="177"/>
        <end position="211"/>
    </location>
</feature>
<dbReference type="RefSeq" id="XP_066707248.1">
    <property type="nucleotide sequence ID" value="XM_066838355.1"/>
</dbReference>
<keyword evidence="1" id="KW-0479">Metal-binding</keyword>
<dbReference type="Gene3D" id="3.30.40.10">
    <property type="entry name" value="Zinc/RING finger domain, C3HC4 (zinc finger)"/>
    <property type="match status" value="1"/>
</dbReference>
<feature type="region of interest" description="Disordered" evidence="2">
    <location>
        <begin position="66"/>
        <end position="85"/>
    </location>
</feature>
<dbReference type="GeneID" id="92071417"/>
<feature type="compositionally biased region" description="Polar residues" evidence="2">
    <location>
        <begin position="267"/>
        <end position="283"/>
    </location>
</feature>
<dbReference type="EMBL" id="JAQQWE010000001">
    <property type="protein sequence ID" value="KAK7967856.1"/>
    <property type="molecule type" value="Genomic_DNA"/>
</dbReference>
<comment type="caution">
    <text evidence="4">The sequence shown here is derived from an EMBL/GenBank/DDBJ whole genome shotgun (WGS) entry which is preliminary data.</text>
</comment>
<dbReference type="SUPFAM" id="SSF57850">
    <property type="entry name" value="RING/U-box"/>
    <property type="match status" value="1"/>
</dbReference>
<evidence type="ECO:0000256" key="1">
    <source>
        <dbReference type="PROSITE-ProRule" id="PRU00175"/>
    </source>
</evidence>
<dbReference type="PROSITE" id="PS50089">
    <property type="entry name" value="ZF_RING_2"/>
    <property type="match status" value="1"/>
</dbReference>